<evidence type="ECO:0000313" key="5">
    <source>
        <dbReference type="Proteomes" id="UP000192738"/>
    </source>
</evidence>
<organism evidence="4 5">
    <name type="scientific">Sporomusa malonica</name>
    <dbReference type="NCBI Taxonomy" id="112901"/>
    <lineage>
        <taxon>Bacteria</taxon>
        <taxon>Bacillati</taxon>
        <taxon>Bacillota</taxon>
        <taxon>Negativicutes</taxon>
        <taxon>Selenomonadales</taxon>
        <taxon>Sporomusaceae</taxon>
        <taxon>Sporomusa</taxon>
    </lineage>
</organism>
<dbReference type="GO" id="GO:0032259">
    <property type="term" value="P:methylation"/>
    <property type="evidence" value="ECO:0007669"/>
    <property type="project" value="UniProtKB-KW"/>
</dbReference>
<dbReference type="EMBL" id="FWXI01000019">
    <property type="protein sequence ID" value="SMD02518.1"/>
    <property type="molecule type" value="Genomic_DNA"/>
</dbReference>
<dbReference type="PANTHER" id="PTHR43861">
    <property type="entry name" value="TRANS-ACONITATE 2-METHYLTRANSFERASE-RELATED"/>
    <property type="match status" value="1"/>
</dbReference>
<dbReference type="GO" id="GO:0008168">
    <property type="term" value="F:methyltransferase activity"/>
    <property type="evidence" value="ECO:0007669"/>
    <property type="project" value="UniProtKB-KW"/>
</dbReference>
<dbReference type="InterPro" id="IPR029063">
    <property type="entry name" value="SAM-dependent_MTases_sf"/>
</dbReference>
<protein>
    <submittedName>
        <fullName evidence="4">Methyltransferase domain-containing protein</fullName>
    </submittedName>
</protein>
<dbReference type="AlphaFoldDB" id="A0A1W2E0F9"/>
<dbReference type="CDD" id="cd02440">
    <property type="entry name" value="AdoMet_MTases"/>
    <property type="match status" value="1"/>
</dbReference>
<dbReference type="Pfam" id="PF13649">
    <property type="entry name" value="Methyltransf_25"/>
    <property type="match status" value="1"/>
</dbReference>
<dbReference type="InterPro" id="IPR041698">
    <property type="entry name" value="Methyltransf_25"/>
</dbReference>
<dbReference type="Gene3D" id="3.40.50.150">
    <property type="entry name" value="Vaccinia Virus protein VP39"/>
    <property type="match status" value="1"/>
</dbReference>
<dbReference type="SUPFAM" id="SSF53335">
    <property type="entry name" value="S-adenosyl-L-methionine-dependent methyltransferases"/>
    <property type="match status" value="1"/>
</dbReference>
<dbReference type="STRING" id="112901.SAMN04488500_1194"/>
<reference evidence="4 5" key="1">
    <citation type="submission" date="2017-04" db="EMBL/GenBank/DDBJ databases">
        <authorList>
            <person name="Afonso C.L."/>
            <person name="Miller P.J."/>
            <person name="Scott M.A."/>
            <person name="Spackman E."/>
            <person name="Goraichik I."/>
            <person name="Dimitrov K.M."/>
            <person name="Suarez D.L."/>
            <person name="Swayne D.E."/>
        </authorList>
    </citation>
    <scope>NUCLEOTIDE SEQUENCE [LARGE SCALE GENOMIC DNA]</scope>
    <source>
        <strain evidence="4 5">DSM 5090</strain>
    </source>
</reference>
<evidence type="ECO:0000256" key="1">
    <source>
        <dbReference type="ARBA" id="ARBA00022603"/>
    </source>
</evidence>
<feature type="domain" description="Methyltransferase" evidence="3">
    <location>
        <begin position="67"/>
        <end position="158"/>
    </location>
</feature>
<dbReference type="Proteomes" id="UP000192738">
    <property type="component" value="Unassembled WGS sequence"/>
</dbReference>
<gene>
    <name evidence="4" type="ORF">SAMN04488500_1194</name>
</gene>
<accession>A0A1W2E0F9</accession>
<evidence type="ECO:0000256" key="2">
    <source>
        <dbReference type="ARBA" id="ARBA00022679"/>
    </source>
</evidence>
<keyword evidence="2 4" id="KW-0808">Transferase</keyword>
<keyword evidence="5" id="KW-1185">Reference proteome</keyword>
<keyword evidence="1 4" id="KW-0489">Methyltransferase</keyword>
<evidence type="ECO:0000313" key="4">
    <source>
        <dbReference type="EMBL" id="SMD02518.1"/>
    </source>
</evidence>
<dbReference type="PANTHER" id="PTHR43861:SF1">
    <property type="entry name" value="TRANS-ACONITATE 2-METHYLTRANSFERASE"/>
    <property type="match status" value="1"/>
</dbReference>
<name>A0A1W2E0F9_9FIRM</name>
<sequence length="229" mass="26115">MELTTKELLPEISTLIKEVNNLADKIKMTIAAYDKNCGKFADKFMQYDPYVTHVMEFADFLEHGFSILDIGCGPGNIAKQLCEVKDLEITGIDLSAEMLELAKRNVPQGIFYLQDSRKANFPPESFDAVMLSFSIVHLEDEEAKSVLQNAVKWVRSGGYVYLSFMEGKPPGFETTSFSEQPLYFNYFQEVEIRELLGLQGMECIRSVRQDYPEPDGSTIKDVFLFLKKR</sequence>
<evidence type="ECO:0000259" key="3">
    <source>
        <dbReference type="Pfam" id="PF13649"/>
    </source>
</evidence>
<proteinExistence type="predicted"/>